<proteinExistence type="predicted"/>
<comment type="caution">
    <text evidence="1">The sequence shown here is derived from an EMBL/GenBank/DDBJ whole genome shotgun (WGS) entry which is preliminary data.</text>
</comment>
<reference evidence="1" key="1">
    <citation type="submission" date="2023-03" db="EMBL/GenBank/DDBJ databases">
        <title>Chromosome-level genomes of two armyworms, Mythimna separata and Mythimna loreyi, provide insights into the biosynthesis and reception of sex pheromones.</title>
        <authorList>
            <person name="Zhao H."/>
        </authorList>
    </citation>
    <scope>NUCLEOTIDE SEQUENCE</scope>
    <source>
        <strain evidence="1">BeijingLab</strain>
    </source>
</reference>
<dbReference type="Proteomes" id="UP001231649">
    <property type="component" value="Chromosome 3"/>
</dbReference>
<sequence length="361" mass="42942">MLRFSYLLSLLLCIELSFCYNYIDEVTERSRHNFGRNVRRNKVRRVNRANVRRSPVRQDDYDRSPVEFDVASFIQPETDNSEADEVFRGHKNKRRWSDNKPFDIGSMMKNDDINSKLEKSPDYMSMGDSLPDLSMSQPLSKDLLNAKHFGYNPLDDLNAGKYGHEKFRNIYKDDLLLNQNTIHNQEKKCSLKAIKFPFFSHNKSEVLKPKKNKKRKLFFFNNSKKEMAKIPDFNKMNDDTMITYKIKRSYEQRLCPACKKIFVATMDHDRPKKRNPSKIIHNSRQYYQNALPDATLKEEIKDYRTNKISSNKKRSNEKYRTKRYERERQLKELEEVQKKIDAVQIHVPQLSKPAEKDNVFN</sequence>
<organism evidence="1 2">
    <name type="scientific">Mythimna loreyi</name>
    <dbReference type="NCBI Taxonomy" id="667449"/>
    <lineage>
        <taxon>Eukaryota</taxon>
        <taxon>Metazoa</taxon>
        <taxon>Ecdysozoa</taxon>
        <taxon>Arthropoda</taxon>
        <taxon>Hexapoda</taxon>
        <taxon>Insecta</taxon>
        <taxon>Pterygota</taxon>
        <taxon>Neoptera</taxon>
        <taxon>Endopterygota</taxon>
        <taxon>Lepidoptera</taxon>
        <taxon>Glossata</taxon>
        <taxon>Ditrysia</taxon>
        <taxon>Noctuoidea</taxon>
        <taxon>Noctuidae</taxon>
        <taxon>Noctuinae</taxon>
        <taxon>Hadenini</taxon>
        <taxon>Mythimna</taxon>
    </lineage>
</organism>
<evidence type="ECO:0000313" key="2">
    <source>
        <dbReference type="Proteomes" id="UP001231649"/>
    </source>
</evidence>
<dbReference type="EMBL" id="CM056779">
    <property type="protein sequence ID" value="KAJ8719332.1"/>
    <property type="molecule type" value="Genomic_DNA"/>
</dbReference>
<keyword evidence="2" id="KW-1185">Reference proteome</keyword>
<name>A0ACC2QLP9_9NEOP</name>
<accession>A0ACC2QLP9</accession>
<evidence type="ECO:0000313" key="1">
    <source>
        <dbReference type="EMBL" id="KAJ8719332.1"/>
    </source>
</evidence>
<protein>
    <submittedName>
        <fullName evidence="1">Uncharacterized protein</fullName>
    </submittedName>
</protein>
<gene>
    <name evidence="1" type="ORF">PYW08_011507</name>
</gene>